<evidence type="ECO:0000313" key="3">
    <source>
        <dbReference type="Proteomes" id="UP000004699"/>
    </source>
</evidence>
<accession>B8KXQ1</accession>
<keyword evidence="3" id="KW-1185">Reference proteome</keyword>
<dbReference type="InterPro" id="IPR032466">
    <property type="entry name" value="Metal_Hydrolase"/>
</dbReference>
<evidence type="ECO:0000313" key="2">
    <source>
        <dbReference type="EMBL" id="EED36555.1"/>
    </source>
</evidence>
<dbReference type="PANTHER" id="PTHR43135">
    <property type="entry name" value="ALPHA-D-RIBOSE 1-METHYLPHOSPHONATE 5-TRIPHOSPHATE DIPHOSPHATASE"/>
    <property type="match status" value="1"/>
</dbReference>
<dbReference type="Proteomes" id="UP000004699">
    <property type="component" value="Unassembled WGS sequence"/>
</dbReference>
<feature type="domain" description="Amidohydrolase-related" evidence="1">
    <location>
        <begin position="72"/>
        <end position="424"/>
    </location>
</feature>
<reference evidence="3" key="1">
    <citation type="journal article" date="2013" name="BMC Microbiol.">
        <title>Taxonomy and evolution of bacteriochlorophyll a-containing members of the OM60/NOR5 clade of marine gammaproteobacteria: description of Luminiphilus syltensis gen. nov., sp. nov., reclassification of Haliea rubra as Pseudohaliea rubra gen. nov., comb. nov., and emendation of Chromatocurvus halotolerans.</title>
        <authorList>
            <person name="Spring S."/>
            <person name="Riedel T."/>
            <person name="Sproer C."/>
            <person name="Yan S."/>
            <person name="Harder J."/>
            <person name="Fuchs B.M."/>
        </authorList>
    </citation>
    <scope>NUCLEOTIDE SEQUENCE [LARGE SCALE GENOMIC DNA]</scope>
    <source>
        <strain evidence="3">NOR51-B</strain>
    </source>
</reference>
<keyword evidence="2" id="KW-0378">Hydrolase</keyword>
<dbReference type="GO" id="GO:0016810">
    <property type="term" value="F:hydrolase activity, acting on carbon-nitrogen (but not peptide) bonds"/>
    <property type="evidence" value="ECO:0007669"/>
    <property type="project" value="InterPro"/>
</dbReference>
<dbReference type="EMBL" id="DS999411">
    <property type="protein sequence ID" value="EED36555.1"/>
    <property type="molecule type" value="Genomic_DNA"/>
</dbReference>
<name>B8KXQ1_9GAMM</name>
<dbReference type="Gene3D" id="2.30.40.10">
    <property type="entry name" value="Urease, subunit C, domain 1"/>
    <property type="match status" value="1"/>
</dbReference>
<dbReference type="InterPro" id="IPR057744">
    <property type="entry name" value="OTAase-like"/>
</dbReference>
<dbReference type="HOGENOM" id="CLU_023620_2_2_6"/>
<gene>
    <name evidence="2" type="ORF">NOR51B_2507</name>
</gene>
<dbReference type="PANTHER" id="PTHR43135:SF3">
    <property type="entry name" value="ALPHA-D-RIBOSE 1-METHYLPHOSPHONATE 5-TRIPHOSPHATE DIPHOSPHATASE"/>
    <property type="match status" value="1"/>
</dbReference>
<dbReference type="STRING" id="565045.NOR51B_2507"/>
<dbReference type="AlphaFoldDB" id="B8KXQ1"/>
<evidence type="ECO:0000259" key="1">
    <source>
        <dbReference type="Pfam" id="PF01979"/>
    </source>
</evidence>
<dbReference type="InterPro" id="IPR051781">
    <property type="entry name" value="Metallo-dep_Hydrolase"/>
</dbReference>
<dbReference type="SUPFAM" id="SSF51338">
    <property type="entry name" value="Composite domain of metallo-dependent hydrolases"/>
    <property type="match status" value="2"/>
</dbReference>
<dbReference type="InterPro" id="IPR011059">
    <property type="entry name" value="Metal-dep_hydrolase_composite"/>
</dbReference>
<dbReference type="Gene3D" id="3.20.20.140">
    <property type="entry name" value="Metal-dependent hydrolases"/>
    <property type="match status" value="1"/>
</dbReference>
<proteinExistence type="predicted"/>
<dbReference type="eggNOG" id="COG1228">
    <property type="taxonomic scope" value="Bacteria"/>
</dbReference>
<dbReference type="Pfam" id="PF01979">
    <property type="entry name" value="Amidohydro_1"/>
    <property type="match status" value="1"/>
</dbReference>
<dbReference type="SUPFAM" id="SSF51556">
    <property type="entry name" value="Metallo-dependent hydrolases"/>
    <property type="match status" value="1"/>
</dbReference>
<dbReference type="InterPro" id="IPR006680">
    <property type="entry name" value="Amidohydro-rel"/>
</dbReference>
<protein>
    <submittedName>
        <fullName evidence="2">Amidohydrolase</fullName>
    </submittedName>
</protein>
<organism evidence="2 3">
    <name type="scientific">Luminiphilus syltensis NOR5-1B</name>
    <dbReference type="NCBI Taxonomy" id="565045"/>
    <lineage>
        <taxon>Bacteria</taxon>
        <taxon>Pseudomonadati</taxon>
        <taxon>Pseudomonadota</taxon>
        <taxon>Gammaproteobacteria</taxon>
        <taxon>Cellvibrionales</taxon>
        <taxon>Halieaceae</taxon>
        <taxon>Luminiphilus</taxon>
    </lineage>
</organism>
<sequence length="431" mass="45105">MIAAVGFSGPALAEATLVHAGTLLAIPGDSPQSEATVEIHDGKIKAVHSGFVTPESLSLDADTRVIDLSNQFVMPGFIDLHVHLGAYANAGARGLYVRKPDAYFALIGAQNAHKTLMAGFTTVRDLGSRGYSIFALRDAIAEGIVPGPRLLVAGSAITPSGGHGDFHGYREEVANALPATGTCDGADDCMRAVRQMVKRGADVIKVTSTGGVLSNTNAGTGQQFTHEELVAIANTAHMLGRKVTAHAHAKPGIEAALNAGFDSIEHSMWADKDTMKLFKKTGAFVIPTVYPISYVGDTPEKMKQGPFKDAPPAVMEKLLALGRQPKDMTRMAHNMGVNIALGTDSGVSPHGENANEFVEYVGIGMSPMEALMAGTVRAATAGGIEGVGSIAPGMYADLVAMSESPLEDISAVLDVNFVMRDGHVFKAVEAK</sequence>
<dbReference type="CDD" id="cd01299">
    <property type="entry name" value="Met_dep_hydrolase_A"/>
    <property type="match status" value="1"/>
</dbReference>